<gene>
    <name evidence="8" type="primary">kaiC_1</name>
    <name evidence="8" type="ORF">DSM104443_01171</name>
</gene>
<dbReference type="RefSeq" id="WP_171090390.1">
    <property type="nucleotide sequence ID" value="NZ_CP053069.1"/>
</dbReference>
<dbReference type="EMBL" id="CP053069">
    <property type="protein sequence ID" value="QJR10118.1"/>
    <property type="molecule type" value="Genomic_DNA"/>
</dbReference>
<evidence type="ECO:0000313" key="8">
    <source>
        <dbReference type="EMBL" id="QJR10118.1"/>
    </source>
</evidence>
<dbReference type="Pfam" id="PF06745">
    <property type="entry name" value="ATPase"/>
    <property type="match status" value="2"/>
</dbReference>
<keyword evidence="6" id="KW-0378">Hydrolase</keyword>
<dbReference type="AlphaFoldDB" id="A0A6M4GTD1"/>
<dbReference type="Gene3D" id="3.40.50.300">
    <property type="entry name" value="P-loop containing nucleotide triphosphate hydrolases"/>
    <property type="match status" value="2"/>
</dbReference>
<accession>A0A6M4GTD1</accession>
<evidence type="ECO:0000256" key="6">
    <source>
        <dbReference type="ARBA" id="ARBA00022801"/>
    </source>
</evidence>
<reference evidence="8 9" key="1">
    <citation type="submission" date="2020-04" db="EMBL/GenBank/DDBJ databases">
        <title>Usitatibacter rugosus gen. nov., sp. nov. and Usitatibacter palustris sp. nov., novel members of Usitatibacteraceae fam. nov. within the order Nitrosomonadales isolated from soil.</title>
        <authorList>
            <person name="Huber K.J."/>
            <person name="Neumann-Schaal M."/>
            <person name="Geppert A."/>
            <person name="Luckner M."/>
            <person name="Wanner G."/>
            <person name="Overmann J."/>
        </authorList>
    </citation>
    <scope>NUCLEOTIDE SEQUENCE [LARGE SCALE GENOMIC DNA]</scope>
    <source>
        <strain evidence="8 9">0125_3</strain>
    </source>
</reference>
<evidence type="ECO:0000256" key="3">
    <source>
        <dbReference type="ARBA" id="ARBA00022679"/>
    </source>
</evidence>
<evidence type="ECO:0000256" key="4">
    <source>
        <dbReference type="ARBA" id="ARBA00022737"/>
    </source>
</evidence>
<dbReference type="PANTHER" id="PTHR42926:SF1">
    <property type="entry name" value="CIRCADIAN CLOCK OSCILLATOR PROTEIN KAIC 1"/>
    <property type="match status" value="1"/>
</dbReference>
<evidence type="ECO:0000259" key="7">
    <source>
        <dbReference type="PROSITE" id="PS51146"/>
    </source>
</evidence>
<protein>
    <recommendedName>
        <fullName evidence="1">non-specific serine/threonine protein kinase</fullName>
        <ecNumber evidence="1">2.7.11.1</ecNumber>
    </recommendedName>
</protein>
<dbReference type="InterPro" id="IPR051347">
    <property type="entry name" value="Circadian_clock_KaiC-rel"/>
</dbReference>
<dbReference type="InterPro" id="IPR003593">
    <property type="entry name" value="AAA+_ATPase"/>
</dbReference>
<name>A0A6M4GTD1_9PROT</name>
<dbReference type="EC" id="2.7.11.1" evidence="1"/>
<dbReference type="PANTHER" id="PTHR42926">
    <property type="match status" value="1"/>
</dbReference>
<dbReference type="GO" id="GO:0004674">
    <property type="term" value="F:protein serine/threonine kinase activity"/>
    <property type="evidence" value="ECO:0007669"/>
    <property type="project" value="UniProtKB-EC"/>
</dbReference>
<dbReference type="PRINTS" id="PR01874">
    <property type="entry name" value="DNAREPAIRADA"/>
</dbReference>
<evidence type="ECO:0000256" key="5">
    <source>
        <dbReference type="ARBA" id="ARBA00022777"/>
    </source>
</evidence>
<dbReference type="InterPro" id="IPR030665">
    <property type="entry name" value="KaiC"/>
</dbReference>
<sequence>MQKEVTKAPAKEAPRLLETGVPGLDTVLGGGLTPDRVYLLEGTPGAGKTTLAMQFLLAGVRAGEKTLYVTLSESEEELRSIAHAHGWDHSGINTLEVIAADDLIDGASQYTVFHPSDVELAAAFRKILDEVERLGATRVIVDSLSELRLLADGPLQFRRQLLALKRFFSGRHCTVLILDDQLFDMQIQSIAHGVIRLEQLPANYGAHRRRMQVQKYRGMRFLSGFHDFNIVQGGLVVFPRLVAAETRGRRPHGALESGVAELDRLLGGGLERGTSTLIIGAAGSGKSTLSAQFSIAACERGERADIFAFDESLATLAARAEGLGMQFDKYLDNGQLRVHQIDPAELSPGEFIHRVVRSANEGARVITIDSLNGYLHAMPEEKFLLLQLHELLTWLAQKGVATLLVSVQQGLIGHMTSPIDTSYLADTVMLLRYFENAGEVRQAISIMKKRGGAHERTVSEFSLDAGGIRVGEPLRQFRGVLTGVPVYDGQSASLMRSRP</sequence>
<evidence type="ECO:0000256" key="2">
    <source>
        <dbReference type="ARBA" id="ARBA00022553"/>
    </source>
</evidence>
<dbReference type="Proteomes" id="UP000501534">
    <property type="component" value="Chromosome"/>
</dbReference>
<keyword evidence="9" id="KW-1185">Reference proteome</keyword>
<evidence type="ECO:0000313" key="9">
    <source>
        <dbReference type="Proteomes" id="UP000501534"/>
    </source>
</evidence>
<dbReference type="InterPro" id="IPR027417">
    <property type="entry name" value="P-loop_NTPase"/>
</dbReference>
<organism evidence="8 9">
    <name type="scientific">Usitatibacter rugosus</name>
    <dbReference type="NCBI Taxonomy" id="2732067"/>
    <lineage>
        <taxon>Bacteria</taxon>
        <taxon>Pseudomonadati</taxon>
        <taxon>Pseudomonadota</taxon>
        <taxon>Betaproteobacteria</taxon>
        <taxon>Nitrosomonadales</taxon>
        <taxon>Usitatibacteraceae</taxon>
        <taxon>Usitatibacter</taxon>
    </lineage>
</organism>
<dbReference type="GO" id="GO:0016787">
    <property type="term" value="F:hydrolase activity"/>
    <property type="evidence" value="ECO:0007669"/>
    <property type="project" value="UniProtKB-KW"/>
</dbReference>
<keyword evidence="5 8" id="KW-0418">Kinase</keyword>
<dbReference type="PIRSF" id="PIRSF039117">
    <property type="entry name" value="KaiC"/>
    <property type="match status" value="1"/>
</dbReference>
<feature type="domain" description="KaiC" evidence="7">
    <location>
        <begin position="253"/>
        <end position="484"/>
    </location>
</feature>
<feature type="domain" description="KaiC" evidence="7">
    <location>
        <begin position="15"/>
        <end position="251"/>
    </location>
</feature>
<keyword evidence="3 8" id="KW-0808">Transferase</keyword>
<dbReference type="KEGG" id="uru:DSM104443_01171"/>
<dbReference type="InterPro" id="IPR014774">
    <property type="entry name" value="KaiC-like_dom"/>
</dbReference>
<evidence type="ECO:0000256" key="1">
    <source>
        <dbReference type="ARBA" id="ARBA00012513"/>
    </source>
</evidence>
<dbReference type="PROSITE" id="PS51146">
    <property type="entry name" value="KAIC"/>
    <property type="match status" value="2"/>
</dbReference>
<keyword evidence="2" id="KW-0597">Phosphoprotein</keyword>
<dbReference type="SUPFAM" id="SSF52540">
    <property type="entry name" value="P-loop containing nucleoside triphosphate hydrolases"/>
    <property type="match status" value="2"/>
</dbReference>
<proteinExistence type="predicted"/>
<dbReference type="SMART" id="SM00382">
    <property type="entry name" value="AAA"/>
    <property type="match status" value="2"/>
</dbReference>
<dbReference type="CDD" id="cd19488">
    <property type="entry name" value="KaiC-like_N"/>
    <property type="match status" value="1"/>
</dbReference>
<dbReference type="GO" id="GO:0005524">
    <property type="term" value="F:ATP binding"/>
    <property type="evidence" value="ECO:0007669"/>
    <property type="project" value="InterPro"/>
</dbReference>
<keyword evidence="4" id="KW-0677">Repeat</keyword>
<dbReference type="InterPro" id="IPR010624">
    <property type="entry name" value="KaiC_dom"/>
</dbReference>